<evidence type="ECO:0000256" key="2">
    <source>
        <dbReference type="ARBA" id="ARBA00010464"/>
    </source>
</evidence>
<comment type="similarity">
    <text evidence="2">Belongs to the SPT4 family.</text>
</comment>
<dbReference type="Gene3D" id="3.30.40.210">
    <property type="match status" value="1"/>
</dbReference>
<keyword evidence="7" id="KW-1185">Reference proteome</keyword>
<organism evidence="6 7">
    <name type="scientific">Blattamonas nauphoetae</name>
    <dbReference type="NCBI Taxonomy" id="2049346"/>
    <lineage>
        <taxon>Eukaryota</taxon>
        <taxon>Metamonada</taxon>
        <taxon>Preaxostyla</taxon>
        <taxon>Oxymonadida</taxon>
        <taxon>Blattamonas</taxon>
    </lineage>
</organism>
<dbReference type="CDD" id="cd07973">
    <property type="entry name" value="Spt4"/>
    <property type="match status" value="1"/>
</dbReference>
<dbReference type="InterPro" id="IPR038510">
    <property type="entry name" value="Spt4_sf"/>
</dbReference>
<name>A0ABQ9XWK1_9EUKA</name>
<dbReference type="SMART" id="SM01389">
    <property type="entry name" value="Spt4"/>
    <property type="match status" value="1"/>
</dbReference>
<dbReference type="SUPFAM" id="SSF63393">
    <property type="entry name" value="RNA polymerase subunits"/>
    <property type="match status" value="1"/>
</dbReference>
<dbReference type="InterPro" id="IPR009287">
    <property type="entry name" value="Spt4"/>
</dbReference>
<dbReference type="InterPro" id="IPR029040">
    <property type="entry name" value="RPABC4/Spt4"/>
</dbReference>
<comment type="subcellular location">
    <subcellularLocation>
        <location evidence="1">Nucleus</location>
    </subcellularLocation>
</comment>
<dbReference type="PANTHER" id="PTHR12882">
    <property type="entry name" value="SUPPRESSOR OF TY 4"/>
    <property type="match status" value="1"/>
</dbReference>
<accession>A0ABQ9XWK1</accession>
<dbReference type="GO" id="GO:0003746">
    <property type="term" value="F:translation elongation factor activity"/>
    <property type="evidence" value="ECO:0007669"/>
    <property type="project" value="UniProtKB-KW"/>
</dbReference>
<proteinExistence type="inferred from homology"/>
<dbReference type="Proteomes" id="UP001281761">
    <property type="component" value="Unassembled WGS sequence"/>
</dbReference>
<comment type="caution">
    <text evidence="6">The sequence shown here is derived from an EMBL/GenBank/DDBJ whole genome shotgun (WGS) entry which is preliminary data.</text>
</comment>
<keyword evidence="3" id="KW-0804">Transcription</keyword>
<sequence>MSTANESTEPQFTGSFPLDINPRHQRACLVCGLVKTMQQFVAEGCENCSYLQMKKNRERVASYTTTNFKSLVAVTDPKASWTAKWIQSDTFIPGCYAIIVTGDLPELAEEEIGKHGIVPKCANR</sequence>
<feature type="domain" description="Spt4/RpoE2 zinc finger" evidence="5">
    <location>
        <begin position="25"/>
        <end position="101"/>
    </location>
</feature>
<evidence type="ECO:0000313" key="7">
    <source>
        <dbReference type="Proteomes" id="UP001281761"/>
    </source>
</evidence>
<reference evidence="6 7" key="1">
    <citation type="journal article" date="2022" name="bioRxiv">
        <title>Genomics of Preaxostyla Flagellates Illuminates Evolutionary Transitions and the Path Towards Mitochondrial Loss.</title>
        <authorList>
            <person name="Novak L.V.F."/>
            <person name="Treitli S.C."/>
            <person name="Pyrih J."/>
            <person name="Halakuc P."/>
            <person name="Pipaliya S.V."/>
            <person name="Vacek V."/>
            <person name="Brzon O."/>
            <person name="Soukal P."/>
            <person name="Eme L."/>
            <person name="Dacks J.B."/>
            <person name="Karnkowska A."/>
            <person name="Elias M."/>
            <person name="Hampl V."/>
        </authorList>
    </citation>
    <scope>NUCLEOTIDE SEQUENCE [LARGE SCALE GENOMIC DNA]</scope>
    <source>
        <strain evidence="6">NAU3</strain>
        <tissue evidence="6">Gut</tissue>
    </source>
</reference>
<evidence type="ECO:0000256" key="4">
    <source>
        <dbReference type="ARBA" id="ARBA00023242"/>
    </source>
</evidence>
<dbReference type="EMBL" id="JARBJD010000062">
    <property type="protein sequence ID" value="KAK2955874.1"/>
    <property type="molecule type" value="Genomic_DNA"/>
</dbReference>
<keyword evidence="6" id="KW-0251">Elongation factor</keyword>
<evidence type="ECO:0000256" key="3">
    <source>
        <dbReference type="ARBA" id="ARBA00023163"/>
    </source>
</evidence>
<dbReference type="Pfam" id="PF06093">
    <property type="entry name" value="Spt4"/>
    <property type="match status" value="1"/>
</dbReference>
<evidence type="ECO:0000256" key="1">
    <source>
        <dbReference type="ARBA" id="ARBA00004123"/>
    </source>
</evidence>
<evidence type="ECO:0000259" key="5">
    <source>
        <dbReference type="SMART" id="SM01389"/>
    </source>
</evidence>
<dbReference type="PANTHER" id="PTHR12882:SF1">
    <property type="entry name" value="TRANSCRIPTION ELONGATION FACTOR SPT4"/>
    <property type="match status" value="1"/>
</dbReference>
<evidence type="ECO:0000313" key="6">
    <source>
        <dbReference type="EMBL" id="KAK2955874.1"/>
    </source>
</evidence>
<keyword evidence="4" id="KW-0539">Nucleus</keyword>
<gene>
    <name evidence="6" type="ORF">BLNAU_9225</name>
</gene>
<dbReference type="InterPro" id="IPR022800">
    <property type="entry name" value="Spt4/RpoE2_Znf"/>
</dbReference>
<protein>
    <submittedName>
        <fullName evidence="6">Transcription elongation factor SPT4</fullName>
    </submittedName>
</protein>
<keyword evidence="6" id="KW-0648">Protein biosynthesis</keyword>